<dbReference type="EMBL" id="FNYS01000003">
    <property type="protein sequence ID" value="SEI70651.1"/>
    <property type="molecule type" value="Genomic_DNA"/>
</dbReference>
<evidence type="ECO:0000313" key="4">
    <source>
        <dbReference type="Proteomes" id="UP000183077"/>
    </source>
</evidence>
<reference evidence="1 3" key="1">
    <citation type="submission" date="2016-01" db="EMBL/GenBank/DDBJ databases">
        <title>Whole genome sequencing of Myroides marinus L41.</title>
        <authorList>
            <person name="Hong K.W."/>
        </authorList>
    </citation>
    <scope>NUCLEOTIDE SEQUENCE [LARGE SCALE GENOMIC DNA]</scope>
    <source>
        <strain evidence="1 3">L41</strain>
    </source>
</reference>
<evidence type="ECO:0000313" key="1">
    <source>
        <dbReference type="EMBL" id="KZE78042.1"/>
    </source>
</evidence>
<organism evidence="1 3">
    <name type="scientific">Myroides marinus</name>
    <dbReference type="NCBI Taxonomy" id="703342"/>
    <lineage>
        <taxon>Bacteria</taxon>
        <taxon>Pseudomonadati</taxon>
        <taxon>Bacteroidota</taxon>
        <taxon>Flavobacteriia</taxon>
        <taxon>Flavobacteriales</taxon>
        <taxon>Flavobacteriaceae</taxon>
        <taxon>Myroides</taxon>
    </lineage>
</organism>
<dbReference type="GeneID" id="82256287"/>
<proteinExistence type="predicted"/>
<dbReference type="EMBL" id="LQNU01000066">
    <property type="protein sequence ID" value="KZE78042.1"/>
    <property type="molecule type" value="Genomic_DNA"/>
</dbReference>
<protein>
    <submittedName>
        <fullName evidence="1">Uncharacterized protein</fullName>
    </submittedName>
</protein>
<evidence type="ECO:0000313" key="3">
    <source>
        <dbReference type="Proteomes" id="UP000076630"/>
    </source>
</evidence>
<name>A0A165R2J5_9FLAO</name>
<reference evidence="2 4" key="2">
    <citation type="submission" date="2016-10" db="EMBL/GenBank/DDBJ databases">
        <authorList>
            <person name="de Groot N.N."/>
        </authorList>
    </citation>
    <scope>NUCLEOTIDE SEQUENCE [LARGE SCALE GENOMIC DNA]</scope>
    <source>
        <strain evidence="2 4">DSM 23048</strain>
    </source>
</reference>
<accession>A0A165R2J5</accession>
<dbReference type="AlphaFoldDB" id="A0A165R2J5"/>
<sequence length="80" mass="9383">MTAAELNNIAENALNDQYKIIINKLKDCAIKGKNSCIISNLPVSLAKKLKQKGFIIIPVFKYKYSFFFRKRKIKYYMIQF</sequence>
<dbReference type="Proteomes" id="UP000183077">
    <property type="component" value="Unassembled WGS sequence"/>
</dbReference>
<dbReference type="OrthoDB" id="9962433at2"/>
<dbReference type="Proteomes" id="UP000076630">
    <property type="component" value="Unassembled WGS sequence"/>
</dbReference>
<keyword evidence="3" id="KW-1185">Reference proteome</keyword>
<gene>
    <name evidence="1" type="ORF">AV926_13440</name>
    <name evidence="2" type="ORF">SAMN04488018_103161</name>
</gene>
<dbReference type="RefSeq" id="WP_038987335.1">
    <property type="nucleotide sequence ID" value="NZ_FNYS01000003.1"/>
</dbReference>
<evidence type="ECO:0000313" key="2">
    <source>
        <dbReference type="EMBL" id="SEI70651.1"/>
    </source>
</evidence>